<evidence type="ECO:0000256" key="4">
    <source>
        <dbReference type="SAM" id="SignalP"/>
    </source>
</evidence>
<keyword evidence="6" id="KW-1185">Reference proteome</keyword>
<dbReference type="PROSITE" id="PS50005">
    <property type="entry name" value="TPR"/>
    <property type="match status" value="1"/>
</dbReference>
<dbReference type="InterPro" id="IPR013105">
    <property type="entry name" value="TPR_2"/>
</dbReference>
<dbReference type="Gene3D" id="1.25.40.10">
    <property type="entry name" value="Tetratricopeptide repeat domain"/>
    <property type="match status" value="4"/>
</dbReference>
<dbReference type="RefSeq" id="WP_189413208.1">
    <property type="nucleotide sequence ID" value="NZ_BMYJ01000013.1"/>
</dbReference>
<keyword evidence="1" id="KW-0677">Repeat</keyword>
<dbReference type="PANTHER" id="PTHR12558:SF13">
    <property type="entry name" value="CELL DIVISION CYCLE PROTEIN 27 HOMOLOG"/>
    <property type="match status" value="1"/>
</dbReference>
<dbReference type="Pfam" id="PF13432">
    <property type="entry name" value="TPR_16"/>
    <property type="match status" value="1"/>
</dbReference>
<dbReference type="EMBL" id="BMYJ01000013">
    <property type="protein sequence ID" value="GHC66081.1"/>
    <property type="molecule type" value="Genomic_DNA"/>
</dbReference>
<gene>
    <name evidence="5" type="ORF">GCM10007315_33450</name>
</gene>
<dbReference type="SMART" id="SM00028">
    <property type="entry name" value="TPR"/>
    <property type="match status" value="6"/>
</dbReference>
<name>A0A918TY12_9RHOB</name>
<feature type="chain" id="PRO_5036857453" description="Tetratricopeptide repeat protein" evidence="4">
    <location>
        <begin position="24"/>
        <end position="574"/>
    </location>
</feature>
<reference evidence="5" key="1">
    <citation type="journal article" date="2014" name="Int. J. Syst. Evol. Microbiol.">
        <title>Complete genome sequence of Corynebacterium casei LMG S-19264T (=DSM 44701T), isolated from a smear-ripened cheese.</title>
        <authorList>
            <consortium name="US DOE Joint Genome Institute (JGI-PGF)"/>
            <person name="Walter F."/>
            <person name="Albersmeier A."/>
            <person name="Kalinowski J."/>
            <person name="Ruckert C."/>
        </authorList>
    </citation>
    <scope>NUCLEOTIDE SEQUENCE</scope>
    <source>
        <strain evidence="5">KCTC 23310</strain>
    </source>
</reference>
<dbReference type="InterPro" id="IPR019734">
    <property type="entry name" value="TPR_rpt"/>
</dbReference>
<evidence type="ECO:0000313" key="5">
    <source>
        <dbReference type="EMBL" id="GHC66081.1"/>
    </source>
</evidence>
<evidence type="ECO:0008006" key="7">
    <source>
        <dbReference type="Google" id="ProtNLM"/>
    </source>
</evidence>
<reference evidence="5" key="2">
    <citation type="submission" date="2020-09" db="EMBL/GenBank/DDBJ databases">
        <authorList>
            <person name="Sun Q."/>
            <person name="Kim S."/>
        </authorList>
    </citation>
    <scope>NUCLEOTIDE SEQUENCE</scope>
    <source>
        <strain evidence="5">KCTC 23310</strain>
    </source>
</reference>
<organism evidence="5 6">
    <name type="scientific">Neogemmobacter tilapiae</name>
    <dbReference type="NCBI Taxonomy" id="875041"/>
    <lineage>
        <taxon>Bacteria</taxon>
        <taxon>Pseudomonadati</taxon>
        <taxon>Pseudomonadota</taxon>
        <taxon>Alphaproteobacteria</taxon>
        <taxon>Rhodobacterales</taxon>
        <taxon>Paracoccaceae</taxon>
        <taxon>Neogemmobacter</taxon>
    </lineage>
</organism>
<keyword evidence="4" id="KW-0732">Signal</keyword>
<protein>
    <recommendedName>
        <fullName evidence="7">Tetratricopeptide repeat protein</fullName>
    </recommendedName>
</protein>
<evidence type="ECO:0000313" key="6">
    <source>
        <dbReference type="Proteomes" id="UP000638981"/>
    </source>
</evidence>
<proteinExistence type="predicted"/>
<accession>A0A918TY12</accession>
<comment type="caution">
    <text evidence="5">The sequence shown here is derived from an EMBL/GenBank/DDBJ whole genome shotgun (WGS) entry which is preliminary data.</text>
</comment>
<dbReference type="SUPFAM" id="SSF48452">
    <property type="entry name" value="TPR-like"/>
    <property type="match status" value="3"/>
</dbReference>
<feature type="signal peptide" evidence="4">
    <location>
        <begin position="1"/>
        <end position="23"/>
    </location>
</feature>
<sequence>MKALLRSTALGLLLALNLSPVAAQDTVPEDGLNAGAYLAARTAGTARAFDQAARWYETALQADPENPLLQEGTILSMLAADQTEGAIEKSKALGDKALSHQVALIALLADQAQREDYEAIIAAADAGHDLAPLLDDLTVGWAHLGAGRMSDAQAAFDTLAQRPEARVFAEFHKALALASVGDFEGAEAIYAGPAGENIEGLRRAVLARVQGLSQLERNPEAVAILDRVFVPGQDPEIAVLRARLEAGEPVPFDVVSNARDGIAEVFFTLAVALNGEVEDTSTLVHARIAAWLRPDHTEAQLLAAGLLNRLEQPELAIATYARVSPDDPAFHVAEVGRAQALLETEQTEAAIEVLKALARSHGQIVGVQQELGTLLRREERHEEAVVAYDAAIKLLGDAPKSTDWDLFFARGICHERQKRWELAEADFRKALELSPNRPEVLNYLGYSLLEMNTRLDEAMGLIEQAVAAQPDAGYIVDSLAWGYYRLGRYQDALEPMERASLLEPVDPVVTDHLGDVYWAVGRQLEARFQWRRALSFEPEEKDAARIRRKLEVGLDAVLAEEGAKPIAEQTANGN</sequence>
<dbReference type="InterPro" id="IPR011990">
    <property type="entry name" value="TPR-like_helical_dom_sf"/>
</dbReference>
<evidence type="ECO:0000256" key="1">
    <source>
        <dbReference type="ARBA" id="ARBA00022737"/>
    </source>
</evidence>
<dbReference type="Proteomes" id="UP000638981">
    <property type="component" value="Unassembled WGS sequence"/>
</dbReference>
<keyword evidence="2 3" id="KW-0802">TPR repeat</keyword>
<dbReference type="PANTHER" id="PTHR12558">
    <property type="entry name" value="CELL DIVISION CYCLE 16,23,27"/>
    <property type="match status" value="1"/>
</dbReference>
<feature type="repeat" description="TPR" evidence="3">
    <location>
        <begin position="404"/>
        <end position="437"/>
    </location>
</feature>
<dbReference type="Pfam" id="PF07719">
    <property type="entry name" value="TPR_2"/>
    <property type="match status" value="1"/>
</dbReference>
<evidence type="ECO:0000256" key="2">
    <source>
        <dbReference type="ARBA" id="ARBA00022803"/>
    </source>
</evidence>
<dbReference type="AlphaFoldDB" id="A0A918TY12"/>
<evidence type="ECO:0000256" key="3">
    <source>
        <dbReference type="PROSITE-ProRule" id="PRU00339"/>
    </source>
</evidence>